<dbReference type="InterPro" id="IPR050109">
    <property type="entry name" value="HTH-type_TetR-like_transc_reg"/>
</dbReference>
<dbReference type="InterPro" id="IPR001647">
    <property type="entry name" value="HTH_TetR"/>
</dbReference>
<evidence type="ECO:0000256" key="4">
    <source>
        <dbReference type="ARBA" id="ARBA00023163"/>
    </source>
</evidence>
<gene>
    <name evidence="7" type="ORF">NB037_02260</name>
</gene>
<evidence type="ECO:0000313" key="8">
    <source>
        <dbReference type="Proteomes" id="UP001155240"/>
    </source>
</evidence>
<evidence type="ECO:0000259" key="6">
    <source>
        <dbReference type="PROSITE" id="PS50977"/>
    </source>
</evidence>
<evidence type="ECO:0000256" key="2">
    <source>
        <dbReference type="ARBA" id="ARBA00023015"/>
    </source>
</evidence>
<feature type="domain" description="HTH tetR-type" evidence="6">
    <location>
        <begin position="11"/>
        <end position="71"/>
    </location>
</feature>
<dbReference type="EMBL" id="JAMRYM010000003">
    <property type="protein sequence ID" value="MCM6761232.1"/>
    <property type="molecule type" value="Genomic_DNA"/>
</dbReference>
<keyword evidence="3 5" id="KW-0238">DNA-binding</keyword>
<dbReference type="InterPro" id="IPR009057">
    <property type="entry name" value="Homeodomain-like_sf"/>
</dbReference>
<reference evidence="7" key="1">
    <citation type="submission" date="2022-06" db="EMBL/GenBank/DDBJ databases">
        <title>Whole genome shotgun sequencing (WGS) of Rathayibacter sp. ZW T2_19, isolated from stored onions (Allium cepa).</title>
        <authorList>
            <person name="Stoll D.A."/>
            <person name="Huch M."/>
        </authorList>
    </citation>
    <scope>NUCLEOTIDE SEQUENCE</scope>
    <source>
        <strain evidence="7">ZW T2_19</strain>
    </source>
</reference>
<dbReference type="PANTHER" id="PTHR30055:SF226">
    <property type="entry name" value="HTH-TYPE TRANSCRIPTIONAL REGULATOR PKSA"/>
    <property type="match status" value="1"/>
</dbReference>
<dbReference type="GO" id="GO:0003700">
    <property type="term" value="F:DNA-binding transcription factor activity"/>
    <property type="evidence" value="ECO:0007669"/>
    <property type="project" value="TreeGrafter"/>
</dbReference>
<sequence length="204" mass="22332">MTPSREHRPQDERRRQLVEAGVTVMTEGGVAAVTTRAVTARAGLPHGSFHYCFDSKADLFAAILEQELHRTLAAAFAPPPEDLGPTERLVAGLRVRLDDVIARPSYFLALAELVALSQRDPHLGHLARWEQAEYHRELARNVDEWSAAAGLEWSAPTSRVAALLIAVTDGITTSWFNDRDDDAAYDLVRLAAVAVSALLRSAGR</sequence>
<keyword evidence="2" id="KW-0805">Transcription regulation</keyword>
<dbReference type="PROSITE" id="PS50977">
    <property type="entry name" value="HTH_TETR_2"/>
    <property type="match status" value="1"/>
</dbReference>
<keyword evidence="4" id="KW-0804">Transcription</keyword>
<organism evidence="7 8">
    <name type="scientific">Rathayibacter rubneri</name>
    <dbReference type="NCBI Taxonomy" id="2950106"/>
    <lineage>
        <taxon>Bacteria</taxon>
        <taxon>Bacillati</taxon>
        <taxon>Actinomycetota</taxon>
        <taxon>Actinomycetes</taxon>
        <taxon>Micrococcales</taxon>
        <taxon>Microbacteriaceae</taxon>
        <taxon>Rathayibacter</taxon>
    </lineage>
</organism>
<comment type="caution">
    <text evidence="7">The sequence shown here is derived from an EMBL/GenBank/DDBJ whole genome shotgun (WGS) entry which is preliminary data.</text>
</comment>
<evidence type="ECO:0000313" key="7">
    <source>
        <dbReference type="EMBL" id="MCM6761232.1"/>
    </source>
</evidence>
<dbReference type="RefSeq" id="WP_251943254.1">
    <property type="nucleotide sequence ID" value="NZ_JAMRYM010000003.1"/>
</dbReference>
<proteinExistence type="predicted"/>
<dbReference type="Gene3D" id="1.10.357.10">
    <property type="entry name" value="Tetracycline Repressor, domain 2"/>
    <property type="match status" value="1"/>
</dbReference>
<evidence type="ECO:0000256" key="1">
    <source>
        <dbReference type="ARBA" id="ARBA00022491"/>
    </source>
</evidence>
<dbReference type="Pfam" id="PF00440">
    <property type="entry name" value="TetR_N"/>
    <property type="match status" value="1"/>
</dbReference>
<dbReference type="Pfam" id="PF13977">
    <property type="entry name" value="TetR_C_6"/>
    <property type="match status" value="1"/>
</dbReference>
<evidence type="ECO:0000256" key="5">
    <source>
        <dbReference type="PROSITE-ProRule" id="PRU00335"/>
    </source>
</evidence>
<protein>
    <submittedName>
        <fullName evidence="7">TetR/AcrR family transcriptional regulator</fullName>
    </submittedName>
</protein>
<dbReference type="InterPro" id="IPR036271">
    <property type="entry name" value="Tet_transcr_reg_TetR-rel_C_sf"/>
</dbReference>
<feature type="DNA-binding region" description="H-T-H motif" evidence="5">
    <location>
        <begin position="34"/>
        <end position="53"/>
    </location>
</feature>
<dbReference type="AlphaFoldDB" id="A0A9X2IRS7"/>
<evidence type="ECO:0000256" key="3">
    <source>
        <dbReference type="ARBA" id="ARBA00023125"/>
    </source>
</evidence>
<dbReference type="InterPro" id="IPR039538">
    <property type="entry name" value="BetI_C"/>
</dbReference>
<dbReference type="SUPFAM" id="SSF46689">
    <property type="entry name" value="Homeodomain-like"/>
    <property type="match status" value="1"/>
</dbReference>
<keyword evidence="8" id="KW-1185">Reference proteome</keyword>
<keyword evidence="1" id="KW-0678">Repressor</keyword>
<dbReference type="SUPFAM" id="SSF48498">
    <property type="entry name" value="Tetracyclin repressor-like, C-terminal domain"/>
    <property type="match status" value="1"/>
</dbReference>
<dbReference type="PANTHER" id="PTHR30055">
    <property type="entry name" value="HTH-TYPE TRANSCRIPTIONAL REGULATOR RUTR"/>
    <property type="match status" value="1"/>
</dbReference>
<dbReference type="Proteomes" id="UP001155240">
    <property type="component" value="Unassembled WGS sequence"/>
</dbReference>
<accession>A0A9X2IRS7</accession>
<name>A0A9X2IRS7_9MICO</name>
<dbReference type="GO" id="GO:0000976">
    <property type="term" value="F:transcription cis-regulatory region binding"/>
    <property type="evidence" value="ECO:0007669"/>
    <property type="project" value="TreeGrafter"/>
</dbReference>